<keyword evidence="3" id="KW-0378">Hydrolase</keyword>
<dbReference type="RefSeq" id="WP_124843173.1">
    <property type="nucleotide sequence ID" value="NZ_RQZG01000003.1"/>
</dbReference>
<comment type="caution">
    <text evidence="3">The sequence shown here is derived from an EMBL/GenBank/DDBJ whole genome shotgun (WGS) entry which is preliminary data.</text>
</comment>
<dbReference type="InterPro" id="IPR011856">
    <property type="entry name" value="tRNA_endonuc-like_dom_sf"/>
</dbReference>
<keyword evidence="1" id="KW-1133">Transmembrane helix</keyword>
<dbReference type="GO" id="GO:0015666">
    <property type="term" value="F:restriction endodeoxyribonuclease activity"/>
    <property type="evidence" value="ECO:0007669"/>
    <property type="project" value="TreeGrafter"/>
</dbReference>
<dbReference type="Pfam" id="PF04471">
    <property type="entry name" value="Mrr_cat"/>
    <property type="match status" value="1"/>
</dbReference>
<dbReference type="PANTHER" id="PTHR30015:SF7">
    <property type="entry name" value="TYPE IV METHYL-DIRECTED RESTRICTION ENZYME ECOKMRR"/>
    <property type="match status" value="1"/>
</dbReference>
<feature type="domain" description="Restriction endonuclease type IV Mrr" evidence="2">
    <location>
        <begin position="172"/>
        <end position="279"/>
    </location>
</feature>
<proteinExistence type="predicted"/>
<dbReference type="InterPro" id="IPR052906">
    <property type="entry name" value="Type_IV_Methyl-Rstrct_Enzyme"/>
</dbReference>
<keyword evidence="3" id="KW-0540">Nuclease</keyword>
<accession>A0A3P1TA48</accession>
<dbReference type="AlphaFoldDB" id="A0A3P1TA48"/>
<dbReference type="EMBL" id="RQZG01000003">
    <property type="protein sequence ID" value="RRD06294.1"/>
    <property type="molecule type" value="Genomic_DNA"/>
</dbReference>
<dbReference type="PANTHER" id="PTHR30015">
    <property type="entry name" value="MRR RESTRICTION SYSTEM PROTEIN"/>
    <property type="match status" value="1"/>
</dbReference>
<dbReference type="InterPro" id="IPR011335">
    <property type="entry name" value="Restrct_endonuc-II-like"/>
</dbReference>
<sequence>MFNDVVAGIWDSVGGVLAPVLWVGAVLLGTVAVVWVVTLLARAIRRLQATRELGVRIPRGFRVRRARPERDQGTFVLAYPRWQVARKDGTRNRRYRTNEVVEDFSTLELGRWRLSSRSVMRFYDLVVALRGRGHVIALSGEEAEKLALLNEQEGLRVCGASRNHIYHRFAAEPTRFEQFCAELYRELGHRVEVTPAIADGGFDLRMFGPGGKTLVECKCFHPAQSVGRPVLQKLFGAGAVEGADRLLVVTTATFSKEALAYAEAVGMDLVDGDALVTLCDRAWGCRPPAQGPTVQEVQLTLEDHLAHMPADIRERYAALV</sequence>
<evidence type="ECO:0000259" key="2">
    <source>
        <dbReference type="Pfam" id="PF04471"/>
    </source>
</evidence>
<feature type="transmembrane region" description="Helical" evidence="1">
    <location>
        <begin position="20"/>
        <end position="41"/>
    </location>
</feature>
<dbReference type="GO" id="GO:0009307">
    <property type="term" value="P:DNA restriction-modification system"/>
    <property type="evidence" value="ECO:0007669"/>
    <property type="project" value="InterPro"/>
</dbReference>
<gene>
    <name evidence="3" type="ORF">EII34_04025</name>
</gene>
<dbReference type="OrthoDB" id="3252967at2"/>
<name>A0A3P1TA48_9ACTN</name>
<dbReference type="InterPro" id="IPR007560">
    <property type="entry name" value="Restrct_endonuc_IV_Mrr"/>
</dbReference>
<reference evidence="3 4" key="1">
    <citation type="submission" date="2018-11" db="EMBL/GenBank/DDBJ databases">
        <title>Genomes From Bacteria Associated with the Canine Oral Cavity: a Test Case for Automated Genome-Based Taxonomic Assignment.</title>
        <authorList>
            <person name="Coil D.A."/>
            <person name="Jospin G."/>
            <person name="Darling A.E."/>
            <person name="Wallis C."/>
            <person name="Davis I.J."/>
            <person name="Harris S."/>
            <person name="Eisen J.A."/>
            <person name="Holcombe L.J."/>
            <person name="O'Flynn C."/>
        </authorList>
    </citation>
    <scope>NUCLEOTIDE SEQUENCE [LARGE SCALE GENOMIC DNA]</scope>
    <source>
        <strain evidence="3 4">OH887_COT-365</strain>
    </source>
</reference>
<evidence type="ECO:0000313" key="4">
    <source>
        <dbReference type="Proteomes" id="UP000280819"/>
    </source>
</evidence>
<dbReference type="Gene3D" id="3.40.1350.10">
    <property type="match status" value="1"/>
</dbReference>
<organism evidence="3 4">
    <name type="scientific">Arachnia propionica</name>
    <dbReference type="NCBI Taxonomy" id="1750"/>
    <lineage>
        <taxon>Bacteria</taxon>
        <taxon>Bacillati</taxon>
        <taxon>Actinomycetota</taxon>
        <taxon>Actinomycetes</taxon>
        <taxon>Propionibacteriales</taxon>
        <taxon>Propionibacteriaceae</taxon>
        <taxon>Arachnia</taxon>
    </lineage>
</organism>
<dbReference type="SUPFAM" id="SSF52980">
    <property type="entry name" value="Restriction endonuclease-like"/>
    <property type="match status" value="1"/>
</dbReference>
<evidence type="ECO:0000256" key="1">
    <source>
        <dbReference type="SAM" id="Phobius"/>
    </source>
</evidence>
<dbReference type="GO" id="GO:0003677">
    <property type="term" value="F:DNA binding"/>
    <property type="evidence" value="ECO:0007669"/>
    <property type="project" value="InterPro"/>
</dbReference>
<evidence type="ECO:0000313" key="3">
    <source>
        <dbReference type="EMBL" id="RRD06294.1"/>
    </source>
</evidence>
<keyword evidence="3" id="KW-0255">Endonuclease</keyword>
<keyword evidence="1" id="KW-0812">Transmembrane</keyword>
<dbReference type="Proteomes" id="UP000280819">
    <property type="component" value="Unassembled WGS sequence"/>
</dbReference>
<protein>
    <submittedName>
        <fullName evidence="3">Restriction endonuclease</fullName>
    </submittedName>
</protein>
<keyword evidence="1" id="KW-0472">Membrane</keyword>